<protein>
    <submittedName>
        <fullName evidence="2">VOC family protein</fullName>
    </submittedName>
</protein>
<organism evidence="2 3">
    <name type="scientific">Actinokineospora guangxiensis</name>
    <dbReference type="NCBI Taxonomy" id="1490288"/>
    <lineage>
        <taxon>Bacteria</taxon>
        <taxon>Bacillati</taxon>
        <taxon>Actinomycetota</taxon>
        <taxon>Actinomycetes</taxon>
        <taxon>Pseudonocardiales</taxon>
        <taxon>Pseudonocardiaceae</taxon>
        <taxon>Actinokineospora</taxon>
    </lineage>
</organism>
<comment type="caution">
    <text evidence="2">The sequence shown here is derived from an EMBL/GenBank/DDBJ whole genome shotgun (WGS) entry which is preliminary data.</text>
</comment>
<dbReference type="EMBL" id="JBHSKF010000007">
    <property type="protein sequence ID" value="MFC5288679.1"/>
    <property type="molecule type" value="Genomic_DNA"/>
</dbReference>
<dbReference type="Proteomes" id="UP001596157">
    <property type="component" value="Unassembled WGS sequence"/>
</dbReference>
<dbReference type="InterPro" id="IPR004360">
    <property type="entry name" value="Glyas_Fos-R_dOase_dom"/>
</dbReference>
<dbReference type="RefSeq" id="WP_378248523.1">
    <property type="nucleotide sequence ID" value="NZ_JBHSKF010000007.1"/>
</dbReference>
<sequence>MSTDLFAGVPVSDYRAALQWYERLFGAPPAFFPNDAEAVWEVAEHRYLYIEHLPERAGHAKVMLFVPDYPATLRALAERGLHPAEVQTYDNGVSKAMFRDADGNEVAFGGSTAES</sequence>
<dbReference type="InterPro" id="IPR037523">
    <property type="entry name" value="VOC_core"/>
</dbReference>
<proteinExistence type="predicted"/>
<dbReference type="Gene3D" id="3.10.180.10">
    <property type="entry name" value="2,3-Dihydroxybiphenyl 1,2-Dioxygenase, domain 1"/>
    <property type="match status" value="1"/>
</dbReference>
<feature type="domain" description="VOC" evidence="1">
    <location>
        <begin position="2"/>
        <end position="111"/>
    </location>
</feature>
<dbReference type="PROSITE" id="PS51819">
    <property type="entry name" value="VOC"/>
    <property type="match status" value="1"/>
</dbReference>
<name>A0ABW0ERE5_9PSEU</name>
<dbReference type="SUPFAM" id="SSF54593">
    <property type="entry name" value="Glyoxalase/Bleomycin resistance protein/Dihydroxybiphenyl dioxygenase"/>
    <property type="match status" value="1"/>
</dbReference>
<evidence type="ECO:0000313" key="3">
    <source>
        <dbReference type="Proteomes" id="UP001596157"/>
    </source>
</evidence>
<gene>
    <name evidence="2" type="ORF">ACFPM7_16585</name>
</gene>
<dbReference type="CDD" id="cd06587">
    <property type="entry name" value="VOC"/>
    <property type="match status" value="1"/>
</dbReference>
<evidence type="ECO:0000259" key="1">
    <source>
        <dbReference type="PROSITE" id="PS51819"/>
    </source>
</evidence>
<dbReference type="InterPro" id="IPR029068">
    <property type="entry name" value="Glyas_Bleomycin-R_OHBP_Dase"/>
</dbReference>
<accession>A0ABW0ERE5</accession>
<reference evidence="3" key="1">
    <citation type="journal article" date="2019" name="Int. J. Syst. Evol. Microbiol.">
        <title>The Global Catalogue of Microorganisms (GCM) 10K type strain sequencing project: providing services to taxonomists for standard genome sequencing and annotation.</title>
        <authorList>
            <consortium name="The Broad Institute Genomics Platform"/>
            <consortium name="The Broad Institute Genome Sequencing Center for Infectious Disease"/>
            <person name="Wu L."/>
            <person name="Ma J."/>
        </authorList>
    </citation>
    <scope>NUCLEOTIDE SEQUENCE [LARGE SCALE GENOMIC DNA]</scope>
    <source>
        <strain evidence="3">CCUG 59778</strain>
    </source>
</reference>
<dbReference type="Pfam" id="PF00903">
    <property type="entry name" value="Glyoxalase"/>
    <property type="match status" value="1"/>
</dbReference>
<evidence type="ECO:0000313" key="2">
    <source>
        <dbReference type="EMBL" id="MFC5288679.1"/>
    </source>
</evidence>
<keyword evidence="3" id="KW-1185">Reference proteome</keyword>